<protein>
    <submittedName>
        <fullName evidence="2">Uncharacterized protein</fullName>
    </submittedName>
</protein>
<gene>
    <name evidence="2" type="ORF">CRENBAI_016001</name>
</gene>
<dbReference type="EMBL" id="JAHHUM010001188">
    <property type="protein sequence ID" value="KAK5613818.1"/>
    <property type="molecule type" value="Genomic_DNA"/>
</dbReference>
<feature type="non-terminal residue" evidence="2">
    <location>
        <position position="1"/>
    </location>
</feature>
<comment type="caution">
    <text evidence="2">The sequence shown here is derived from an EMBL/GenBank/DDBJ whole genome shotgun (WGS) entry which is preliminary data.</text>
</comment>
<feature type="region of interest" description="Disordered" evidence="1">
    <location>
        <begin position="1"/>
        <end position="22"/>
    </location>
</feature>
<evidence type="ECO:0000313" key="3">
    <source>
        <dbReference type="Proteomes" id="UP001311232"/>
    </source>
</evidence>
<evidence type="ECO:0000256" key="1">
    <source>
        <dbReference type="SAM" id="MobiDB-lite"/>
    </source>
</evidence>
<name>A0AAV9RY98_9TELE</name>
<sequence length="64" mass="7326">AAHQQYREPQLGDVPEALSGQERKPPHFELLWTVRTAAERRYLFSVKASLCGLKDEHSYAGEEQ</sequence>
<reference evidence="2 3" key="1">
    <citation type="submission" date="2021-06" db="EMBL/GenBank/DDBJ databases">
        <authorList>
            <person name="Palmer J.M."/>
        </authorList>
    </citation>
    <scope>NUCLEOTIDE SEQUENCE [LARGE SCALE GENOMIC DNA]</scope>
    <source>
        <strain evidence="2 3">MEX-2019</strain>
        <tissue evidence="2">Muscle</tissue>
    </source>
</reference>
<dbReference type="Proteomes" id="UP001311232">
    <property type="component" value="Unassembled WGS sequence"/>
</dbReference>
<keyword evidence="3" id="KW-1185">Reference proteome</keyword>
<dbReference type="AlphaFoldDB" id="A0AAV9RY98"/>
<evidence type="ECO:0000313" key="2">
    <source>
        <dbReference type="EMBL" id="KAK5613818.1"/>
    </source>
</evidence>
<accession>A0AAV9RY98</accession>
<proteinExistence type="predicted"/>
<organism evidence="2 3">
    <name type="scientific">Crenichthys baileyi</name>
    <name type="common">White River springfish</name>
    <dbReference type="NCBI Taxonomy" id="28760"/>
    <lineage>
        <taxon>Eukaryota</taxon>
        <taxon>Metazoa</taxon>
        <taxon>Chordata</taxon>
        <taxon>Craniata</taxon>
        <taxon>Vertebrata</taxon>
        <taxon>Euteleostomi</taxon>
        <taxon>Actinopterygii</taxon>
        <taxon>Neopterygii</taxon>
        <taxon>Teleostei</taxon>
        <taxon>Neoteleostei</taxon>
        <taxon>Acanthomorphata</taxon>
        <taxon>Ovalentaria</taxon>
        <taxon>Atherinomorphae</taxon>
        <taxon>Cyprinodontiformes</taxon>
        <taxon>Goodeidae</taxon>
        <taxon>Crenichthys</taxon>
    </lineage>
</organism>